<feature type="compositionally biased region" description="Low complexity" evidence="2">
    <location>
        <begin position="175"/>
        <end position="213"/>
    </location>
</feature>
<accession>S8E9Z1</accession>
<dbReference type="InParanoid" id="S8E9Z1"/>
<evidence type="ECO:0000313" key="4">
    <source>
        <dbReference type="EMBL" id="EPT00114.1"/>
    </source>
</evidence>
<evidence type="ECO:0000313" key="5">
    <source>
        <dbReference type="Proteomes" id="UP000015241"/>
    </source>
</evidence>
<evidence type="ECO:0008006" key="6">
    <source>
        <dbReference type="Google" id="ProtNLM"/>
    </source>
</evidence>
<evidence type="ECO:0000256" key="2">
    <source>
        <dbReference type="SAM" id="MobiDB-lite"/>
    </source>
</evidence>
<dbReference type="STRING" id="743788.S8E9Z1"/>
<reference evidence="4 5" key="1">
    <citation type="journal article" date="2012" name="Science">
        <title>The Paleozoic origin of enzymatic lignin decomposition reconstructed from 31 fungal genomes.</title>
        <authorList>
            <person name="Floudas D."/>
            <person name="Binder M."/>
            <person name="Riley R."/>
            <person name="Barry K."/>
            <person name="Blanchette R.A."/>
            <person name="Henrissat B."/>
            <person name="Martinez A.T."/>
            <person name="Otillar R."/>
            <person name="Spatafora J.W."/>
            <person name="Yadav J.S."/>
            <person name="Aerts A."/>
            <person name="Benoit I."/>
            <person name="Boyd A."/>
            <person name="Carlson A."/>
            <person name="Copeland A."/>
            <person name="Coutinho P.M."/>
            <person name="de Vries R.P."/>
            <person name="Ferreira P."/>
            <person name="Findley K."/>
            <person name="Foster B."/>
            <person name="Gaskell J."/>
            <person name="Glotzer D."/>
            <person name="Gorecki P."/>
            <person name="Heitman J."/>
            <person name="Hesse C."/>
            <person name="Hori C."/>
            <person name="Igarashi K."/>
            <person name="Jurgens J.A."/>
            <person name="Kallen N."/>
            <person name="Kersten P."/>
            <person name="Kohler A."/>
            <person name="Kuees U."/>
            <person name="Kumar T.K.A."/>
            <person name="Kuo A."/>
            <person name="LaButti K."/>
            <person name="Larrondo L.F."/>
            <person name="Lindquist E."/>
            <person name="Ling A."/>
            <person name="Lombard V."/>
            <person name="Lucas S."/>
            <person name="Lundell T."/>
            <person name="Martin R."/>
            <person name="McLaughlin D.J."/>
            <person name="Morgenstern I."/>
            <person name="Morin E."/>
            <person name="Murat C."/>
            <person name="Nagy L.G."/>
            <person name="Nolan M."/>
            <person name="Ohm R.A."/>
            <person name="Patyshakuliyeva A."/>
            <person name="Rokas A."/>
            <person name="Ruiz-Duenas F.J."/>
            <person name="Sabat G."/>
            <person name="Salamov A."/>
            <person name="Samejima M."/>
            <person name="Schmutz J."/>
            <person name="Slot J.C."/>
            <person name="St John F."/>
            <person name="Stenlid J."/>
            <person name="Sun H."/>
            <person name="Sun S."/>
            <person name="Syed K."/>
            <person name="Tsang A."/>
            <person name="Wiebenga A."/>
            <person name="Young D."/>
            <person name="Pisabarro A."/>
            <person name="Eastwood D.C."/>
            <person name="Martin F."/>
            <person name="Cullen D."/>
            <person name="Grigoriev I.V."/>
            <person name="Hibbett D.S."/>
        </authorList>
    </citation>
    <scope>NUCLEOTIDE SEQUENCE</scope>
    <source>
        <strain evidence="5">FP-58527</strain>
    </source>
</reference>
<dbReference type="OrthoDB" id="623670at2759"/>
<dbReference type="SUPFAM" id="SSF50685">
    <property type="entry name" value="Barwin-like endoglucanases"/>
    <property type="match status" value="1"/>
</dbReference>
<dbReference type="Proteomes" id="UP000015241">
    <property type="component" value="Unassembled WGS sequence"/>
</dbReference>
<sequence length="280" mass="28683">MFGSSLRGVTLLSVLASLGSAAHIKRTDLHRRHDELAHSSPNTTHTLEKRQSYSNARMTYYTDGLGACGTTNSPSDFIVALDSDLYDQDSHCGDWITISYNGKTAQAQIMDRCPGCPLGGLDLSDGLFSYFAAESEGVIYADWSFNSGSGGAAPTTSSSPAPAPTTTSEPPPPTTTSTSTEWTPTPTTSWTPTSTSTTWTPSSSSTWSSSSSSSSSVVWSSSAAPSSSAWSSSPAAASSSSSAPASSASAVALTAGNQLELINQAVVGLAGLLVAGAEAK</sequence>
<organism evidence="4 5">
    <name type="scientific">Fomitopsis schrenkii</name>
    <name type="common">Brown rot fungus</name>
    <dbReference type="NCBI Taxonomy" id="2126942"/>
    <lineage>
        <taxon>Eukaryota</taxon>
        <taxon>Fungi</taxon>
        <taxon>Dikarya</taxon>
        <taxon>Basidiomycota</taxon>
        <taxon>Agaricomycotina</taxon>
        <taxon>Agaricomycetes</taxon>
        <taxon>Polyporales</taxon>
        <taxon>Fomitopsis</taxon>
    </lineage>
</organism>
<proteinExistence type="predicted"/>
<dbReference type="CDD" id="cd22191">
    <property type="entry name" value="DPBB_RlpA_EXP_N-like"/>
    <property type="match status" value="1"/>
</dbReference>
<dbReference type="AlphaFoldDB" id="S8E9Z1"/>
<dbReference type="eggNOG" id="ENOG502S2E4">
    <property type="taxonomic scope" value="Eukaryota"/>
</dbReference>
<dbReference type="PANTHER" id="PTHR31836:SF28">
    <property type="entry name" value="SRCR DOMAIN-CONTAINING PROTEIN-RELATED"/>
    <property type="match status" value="1"/>
</dbReference>
<gene>
    <name evidence="4" type="ORF">FOMPIDRAFT_161751</name>
</gene>
<evidence type="ECO:0000256" key="1">
    <source>
        <dbReference type="ARBA" id="ARBA00022729"/>
    </source>
</evidence>
<protein>
    <recommendedName>
        <fullName evidence="6">RlpA-like protein double-psi beta-barrel domain-containing protein</fullName>
    </recommendedName>
</protein>
<keyword evidence="5" id="KW-1185">Reference proteome</keyword>
<feature type="compositionally biased region" description="Low complexity" evidence="2">
    <location>
        <begin position="152"/>
        <end position="168"/>
    </location>
</feature>
<feature type="region of interest" description="Disordered" evidence="2">
    <location>
        <begin position="151"/>
        <end position="213"/>
    </location>
</feature>
<dbReference type="InterPro" id="IPR036908">
    <property type="entry name" value="RlpA-like_sf"/>
</dbReference>
<dbReference type="Gene3D" id="2.40.40.10">
    <property type="entry name" value="RlpA-like domain"/>
    <property type="match status" value="1"/>
</dbReference>
<keyword evidence="1 3" id="KW-0732">Signal</keyword>
<dbReference type="HOGENOM" id="CLU_047639_0_1_1"/>
<name>S8E9Z1_FOMSC</name>
<dbReference type="PANTHER" id="PTHR31836">
    <property type="match status" value="1"/>
</dbReference>
<feature type="chain" id="PRO_5004550320" description="RlpA-like protein double-psi beta-barrel domain-containing protein" evidence="3">
    <location>
        <begin position="22"/>
        <end position="280"/>
    </location>
</feature>
<feature type="signal peptide" evidence="3">
    <location>
        <begin position="1"/>
        <end position="21"/>
    </location>
</feature>
<dbReference type="InterPro" id="IPR051477">
    <property type="entry name" value="Expansin_CellWall"/>
</dbReference>
<dbReference type="EMBL" id="KE504151">
    <property type="protein sequence ID" value="EPT00114.1"/>
    <property type="molecule type" value="Genomic_DNA"/>
</dbReference>
<evidence type="ECO:0000256" key="3">
    <source>
        <dbReference type="SAM" id="SignalP"/>
    </source>
</evidence>
<feature type="region of interest" description="Disordered" evidence="2">
    <location>
        <begin position="230"/>
        <end position="249"/>
    </location>
</feature>